<reference evidence="1 2" key="1">
    <citation type="submission" date="2019-12" db="EMBL/GenBank/DDBJ databases">
        <title>Draft genome sequence of Pseudomonas otitidis recovered from a chicken carcass.</title>
        <authorList>
            <person name="Vieira T.R."/>
            <person name="Oliviera E.F.C."/>
            <person name="Silva N.M.V."/>
            <person name="Sambrano G.E."/>
            <person name="Cibulski S.P."/>
            <person name="Cardoso M.R.I."/>
        </authorList>
    </citation>
    <scope>NUCLEOTIDE SEQUENCE [LARGE SCALE GENOMIC DNA]</scope>
    <source>
        <strain evidence="1 2">25_K</strain>
    </source>
</reference>
<dbReference type="Proteomes" id="UP000461288">
    <property type="component" value="Unassembled WGS sequence"/>
</dbReference>
<name>A0A7X3HCD9_9GAMM</name>
<organism evidence="1 2">
    <name type="scientific">Metapseudomonas otitidis</name>
    <dbReference type="NCBI Taxonomy" id="319939"/>
    <lineage>
        <taxon>Bacteria</taxon>
        <taxon>Pseudomonadati</taxon>
        <taxon>Pseudomonadota</taxon>
        <taxon>Gammaproteobacteria</taxon>
        <taxon>Pseudomonadales</taxon>
        <taxon>Pseudomonadaceae</taxon>
        <taxon>Metapseudomonas</taxon>
    </lineage>
</organism>
<evidence type="ECO:0000313" key="1">
    <source>
        <dbReference type="EMBL" id="MWK59396.1"/>
    </source>
</evidence>
<sequence>MEQAQVYASAWSLVGGPFDSGNQLQIAEEEKETLHEMLQEFCSNTELREIAEALITWHSSRVQKLQAVLDTPADTEVRLGENDPIVLTGEALRGFRAGIAVAKEWFGKFPLSISHDDGGDEE</sequence>
<proteinExistence type="predicted"/>
<accession>A0A7X3HCD9</accession>
<gene>
    <name evidence="1" type="ORF">GO594_25695</name>
</gene>
<protein>
    <submittedName>
        <fullName evidence="1">Host nuclease inhibitor protein</fullName>
    </submittedName>
</protein>
<comment type="caution">
    <text evidence="1">The sequence shown here is derived from an EMBL/GenBank/DDBJ whole genome shotgun (WGS) entry which is preliminary data.</text>
</comment>
<dbReference type="AlphaFoldDB" id="A0A7X3HCD9"/>
<evidence type="ECO:0000313" key="2">
    <source>
        <dbReference type="Proteomes" id="UP000461288"/>
    </source>
</evidence>
<dbReference type="EMBL" id="WTFN01000094">
    <property type="protein sequence ID" value="MWK59396.1"/>
    <property type="molecule type" value="Genomic_DNA"/>
</dbReference>